<dbReference type="InterPro" id="IPR000182">
    <property type="entry name" value="GNAT_dom"/>
</dbReference>
<evidence type="ECO:0000313" key="3">
    <source>
        <dbReference type="Proteomes" id="UP000481109"/>
    </source>
</evidence>
<dbReference type="CDD" id="cd04301">
    <property type="entry name" value="NAT_SF"/>
    <property type="match status" value="1"/>
</dbReference>
<sequence>MVISRLATPDDAPELVRLRKVMLDEYLGVQSDTAWMAVSVEVLRAKLVGEEGQLAATVVERPDDPGRLAACAVGTIEYRLGGPENPLGISGYVFSVATDPELRRRGYSRACMEELIAWFERRGVRKVDLRASPEGEPLYASLGFARTPDPAMRLALRHTPDRSGAPGTVRS</sequence>
<comment type="caution">
    <text evidence="2">The sequence shown here is derived from an EMBL/GenBank/DDBJ whole genome shotgun (WGS) entry which is preliminary data.</text>
</comment>
<gene>
    <name evidence="2" type="ORF">G6045_33190</name>
</gene>
<keyword evidence="3" id="KW-1185">Reference proteome</keyword>
<dbReference type="Pfam" id="PF00583">
    <property type="entry name" value="Acetyltransf_1"/>
    <property type="match status" value="1"/>
</dbReference>
<dbReference type="GO" id="GO:0016747">
    <property type="term" value="F:acyltransferase activity, transferring groups other than amino-acyl groups"/>
    <property type="evidence" value="ECO:0007669"/>
    <property type="project" value="InterPro"/>
</dbReference>
<dbReference type="RefSeq" id="WP_165335895.1">
    <property type="nucleotide sequence ID" value="NZ_JAAKZW010000220.1"/>
</dbReference>
<dbReference type="SUPFAM" id="SSF55729">
    <property type="entry name" value="Acyl-CoA N-acyltransferases (Nat)"/>
    <property type="match status" value="1"/>
</dbReference>
<dbReference type="AlphaFoldDB" id="A0A6G4XUJ5"/>
<proteinExistence type="predicted"/>
<accession>A0A6G4XUJ5</accession>
<evidence type="ECO:0000313" key="2">
    <source>
        <dbReference type="EMBL" id="NGO80477.1"/>
    </source>
</evidence>
<name>A0A6G4XUJ5_9ACTN</name>
<evidence type="ECO:0000259" key="1">
    <source>
        <dbReference type="PROSITE" id="PS51186"/>
    </source>
</evidence>
<feature type="domain" description="N-acetyltransferase" evidence="1">
    <location>
        <begin position="2"/>
        <end position="161"/>
    </location>
</feature>
<organism evidence="2 3">
    <name type="scientific">Streptomyces mesophilus</name>
    <dbReference type="NCBI Taxonomy" id="1775132"/>
    <lineage>
        <taxon>Bacteria</taxon>
        <taxon>Bacillati</taxon>
        <taxon>Actinomycetota</taxon>
        <taxon>Actinomycetes</taxon>
        <taxon>Kitasatosporales</taxon>
        <taxon>Streptomycetaceae</taxon>
        <taxon>Streptomyces</taxon>
    </lineage>
</organism>
<protein>
    <submittedName>
        <fullName evidence="2">GNAT family N-acetyltransferase</fullName>
    </submittedName>
</protein>
<dbReference type="Proteomes" id="UP000481109">
    <property type="component" value="Unassembled WGS sequence"/>
</dbReference>
<dbReference type="EMBL" id="JAAKZW010000220">
    <property type="protein sequence ID" value="NGO80477.1"/>
    <property type="molecule type" value="Genomic_DNA"/>
</dbReference>
<keyword evidence="2" id="KW-0808">Transferase</keyword>
<dbReference type="Gene3D" id="3.40.630.30">
    <property type="match status" value="1"/>
</dbReference>
<reference evidence="2 3" key="1">
    <citation type="submission" date="2020-02" db="EMBL/GenBank/DDBJ databases">
        <title>Whole-genome analyses of novel actinobacteria.</title>
        <authorList>
            <person name="Sahin N."/>
            <person name="Tokatli A."/>
        </authorList>
    </citation>
    <scope>NUCLEOTIDE SEQUENCE [LARGE SCALE GENOMIC DNA]</scope>
    <source>
        <strain evidence="2 3">YC504</strain>
    </source>
</reference>
<dbReference type="InterPro" id="IPR016181">
    <property type="entry name" value="Acyl_CoA_acyltransferase"/>
</dbReference>
<dbReference type="PROSITE" id="PS51186">
    <property type="entry name" value="GNAT"/>
    <property type="match status" value="1"/>
</dbReference>